<organism evidence="2 3">
    <name type="scientific">Glutamicibacter uratoxydans</name>
    <name type="common">Arthrobacter uratoxydans</name>
    <dbReference type="NCBI Taxonomy" id="43667"/>
    <lineage>
        <taxon>Bacteria</taxon>
        <taxon>Bacillati</taxon>
        <taxon>Actinomycetota</taxon>
        <taxon>Actinomycetes</taxon>
        <taxon>Micrococcales</taxon>
        <taxon>Micrococcaceae</taxon>
        <taxon>Glutamicibacter</taxon>
    </lineage>
</organism>
<accession>A0A4Y4DL55</accession>
<proteinExistence type="predicted"/>
<evidence type="ECO:0000313" key="3">
    <source>
        <dbReference type="Proteomes" id="UP000316612"/>
    </source>
</evidence>
<keyword evidence="3" id="KW-1185">Reference proteome</keyword>
<comment type="caution">
    <text evidence="2">The sequence shown here is derived from an EMBL/GenBank/DDBJ whole genome shotgun (WGS) entry which is preliminary data.</text>
</comment>
<dbReference type="Proteomes" id="UP000316612">
    <property type="component" value="Unassembled WGS sequence"/>
</dbReference>
<gene>
    <name evidence="2" type="ORF">AUR04nite_12080</name>
</gene>
<reference evidence="2 3" key="1">
    <citation type="submission" date="2019-06" db="EMBL/GenBank/DDBJ databases">
        <title>Whole genome shotgun sequence of Glutamicibacter uratoxydans NBRC 15515.</title>
        <authorList>
            <person name="Hosoyama A."/>
            <person name="Uohara A."/>
            <person name="Ohji S."/>
            <person name="Ichikawa N."/>
        </authorList>
    </citation>
    <scope>NUCLEOTIDE SEQUENCE [LARGE SCALE GENOMIC DNA]</scope>
    <source>
        <strain evidence="2 3">NBRC 15515</strain>
    </source>
</reference>
<protein>
    <submittedName>
        <fullName evidence="2">META domain-containing protein</fullName>
    </submittedName>
</protein>
<dbReference type="EMBL" id="BJNY01000006">
    <property type="protein sequence ID" value="GED05676.1"/>
    <property type="molecule type" value="Genomic_DNA"/>
</dbReference>
<name>A0A4Y4DL55_GLUUR</name>
<dbReference type="InterPro" id="IPR038670">
    <property type="entry name" value="HslJ-like_sf"/>
</dbReference>
<sequence length="94" mass="10050">MDDIYGLWGQKGNYGEPWLELASNGQAAGSDGCNRISGTFEVHEGHISFGPILSTLMYCQGVQTWLGAASSAEINDGQLEIFDLAGQSIGVLKR</sequence>
<dbReference type="Pfam" id="PF03724">
    <property type="entry name" value="META"/>
    <property type="match status" value="1"/>
</dbReference>
<evidence type="ECO:0000259" key="1">
    <source>
        <dbReference type="Pfam" id="PF03724"/>
    </source>
</evidence>
<dbReference type="RefSeq" id="WP_170184108.1">
    <property type="nucleotide sequence ID" value="NZ_BAAAJL010000007.1"/>
</dbReference>
<feature type="domain" description="DUF306" evidence="1">
    <location>
        <begin position="18"/>
        <end position="88"/>
    </location>
</feature>
<dbReference type="InterPro" id="IPR005184">
    <property type="entry name" value="DUF306_Meta_HslJ"/>
</dbReference>
<dbReference type="Gene3D" id="2.40.128.270">
    <property type="match status" value="1"/>
</dbReference>
<dbReference type="AlphaFoldDB" id="A0A4Y4DL55"/>
<evidence type="ECO:0000313" key="2">
    <source>
        <dbReference type="EMBL" id="GED05676.1"/>
    </source>
</evidence>